<keyword evidence="8" id="KW-0342">GTP-binding</keyword>
<comment type="catalytic activity">
    <reaction evidence="10">
        <text>GTP + H2O = GDP + phosphate + H(+)</text>
        <dbReference type="Rhea" id="RHEA:19669"/>
        <dbReference type="ChEBI" id="CHEBI:15377"/>
        <dbReference type="ChEBI" id="CHEBI:15378"/>
        <dbReference type="ChEBI" id="CHEBI:37565"/>
        <dbReference type="ChEBI" id="CHEBI:43474"/>
        <dbReference type="ChEBI" id="CHEBI:58189"/>
    </reaction>
    <physiologicalReaction direction="left-to-right" evidence="10">
        <dbReference type="Rhea" id="RHEA:19670"/>
    </physiologicalReaction>
</comment>
<dbReference type="Gene3D" id="1.20.58.420">
    <property type="entry name" value="AHSP"/>
    <property type="match status" value="1"/>
</dbReference>
<evidence type="ECO:0000256" key="3">
    <source>
        <dbReference type="ARBA" id="ARBA00022741"/>
    </source>
</evidence>
<dbReference type="EMBL" id="GFXV01002544">
    <property type="protein sequence ID" value="MBW14349.1"/>
    <property type="molecule type" value="Transcribed_RNA"/>
</dbReference>
<keyword evidence="4" id="KW-0378">Hydrolase</keyword>
<dbReference type="InterPro" id="IPR027417">
    <property type="entry name" value="P-loop_NTPase"/>
</dbReference>
<dbReference type="PANTHER" id="PTHR10751">
    <property type="entry name" value="GUANYLATE BINDING PROTEIN"/>
    <property type="match status" value="1"/>
</dbReference>
<evidence type="ECO:0000256" key="5">
    <source>
        <dbReference type="ARBA" id="ARBA00022824"/>
    </source>
</evidence>
<sequence>MAEVQDATNVGRPVPIVLAEEDHQFILDEEALESILLKDDVKDRNVVVVSVAGSYRKGKSFLMDFFLRYMKATYHLNLIKEDAHWIGSDDKPLDGFTWRGGSDRDTTGILMWSEVFKATLEDGEKVAIILLDTQGTFDSESTVKDCATVFALSTLLSSIQIYNLKFNIQEDDLQHLQLFTEYGRLALEDSGTKPFQKLQFLVRDWSFPYEAEYGAEGGQKILDKRLQISDKQHPELQSLRKHIKSCFSEISCYLMPHPGLNVATNPNFDGKLSDIEPDFKQNLLTLIPMLLKPNKLILKEIGGQKVKAKELVQYFKAYIKLFTGVELPEPKSMLVTTAEANNLSAVASAREVYRQMMDTICGGNRPYLNNNSLDEEHIKSKEIAMEQFIVKRKMGGDEFSESYKFKLEADIDEDYLKFKSQNESKNVFKSARTPAVFFAVAVACYFISGIFNFFGMYSVASGINLIMGLALLILIMWAYIRYSGVHSELGSTIDDAANITWDNFLKPSYEIFLQKSLEQATNQAINIAVKNTTSPITGVQSPFGKKPMQRMNSHVEMNDRFKQS</sequence>
<evidence type="ECO:0000256" key="8">
    <source>
        <dbReference type="ARBA" id="ARBA00023134"/>
    </source>
</evidence>
<keyword evidence="7 12" id="KW-1133">Transmembrane helix</keyword>
<evidence type="ECO:0000256" key="1">
    <source>
        <dbReference type="ARBA" id="ARBA00004477"/>
    </source>
</evidence>
<dbReference type="CDD" id="cd01851">
    <property type="entry name" value="GBP"/>
    <property type="match status" value="1"/>
</dbReference>
<evidence type="ECO:0000256" key="6">
    <source>
        <dbReference type="ARBA" id="ARBA00022842"/>
    </source>
</evidence>
<dbReference type="AlphaFoldDB" id="A0A2H8TJY1"/>
<evidence type="ECO:0000259" key="13">
    <source>
        <dbReference type="PROSITE" id="PS51715"/>
    </source>
</evidence>
<keyword evidence="5" id="KW-0256">Endoplasmic reticulum</keyword>
<gene>
    <name evidence="14" type="primary">atl_0</name>
</gene>
<name>A0A2H8TJY1_9HEMI</name>
<dbReference type="FunFam" id="3.40.50.300:FF:003207">
    <property type="entry name" value="ATLastiN (Endoplasmic reticulum GTPase) related"/>
    <property type="match status" value="1"/>
</dbReference>
<evidence type="ECO:0000256" key="11">
    <source>
        <dbReference type="PROSITE-ProRule" id="PRU01052"/>
    </source>
</evidence>
<keyword evidence="2 12" id="KW-0812">Transmembrane</keyword>
<dbReference type="SUPFAM" id="SSF52540">
    <property type="entry name" value="P-loop containing nucleoside triphosphate hydrolases"/>
    <property type="match status" value="1"/>
</dbReference>
<dbReference type="FunFam" id="3.40.50.300:FF:004169">
    <property type="entry name" value="Atlastin 3"/>
    <property type="match status" value="1"/>
</dbReference>
<dbReference type="GO" id="GO:0005789">
    <property type="term" value="C:endoplasmic reticulum membrane"/>
    <property type="evidence" value="ECO:0007669"/>
    <property type="project" value="UniProtKB-SubCell"/>
</dbReference>
<dbReference type="PROSITE" id="PS51715">
    <property type="entry name" value="G_GB1_RHD3"/>
    <property type="match status" value="1"/>
</dbReference>
<dbReference type="SUPFAM" id="SSF48340">
    <property type="entry name" value="Interferon-induced guanylate-binding protein 1 (GBP1), C-terminal domain"/>
    <property type="match status" value="1"/>
</dbReference>
<dbReference type="GO" id="GO:0005525">
    <property type="term" value="F:GTP binding"/>
    <property type="evidence" value="ECO:0007669"/>
    <property type="project" value="UniProtKB-KW"/>
</dbReference>
<comment type="similarity">
    <text evidence="11">Belongs to the TRAFAC class dynamin-like GTPase superfamily. GB1/RHD3 GTPase family.</text>
</comment>
<keyword evidence="9 12" id="KW-0472">Membrane</keyword>
<accession>A0A2H8TJY1</accession>
<dbReference type="FunFam" id="1.20.58.420:FF:000001">
    <property type="entry name" value="Atlastin-1 isoform 1"/>
    <property type="match status" value="1"/>
</dbReference>
<feature type="domain" description="GB1/RHD3-type G" evidence="13">
    <location>
        <begin position="43"/>
        <end position="295"/>
    </location>
</feature>
<organism evidence="14">
    <name type="scientific">Melanaphis sacchari</name>
    <dbReference type="NCBI Taxonomy" id="742174"/>
    <lineage>
        <taxon>Eukaryota</taxon>
        <taxon>Metazoa</taxon>
        <taxon>Ecdysozoa</taxon>
        <taxon>Arthropoda</taxon>
        <taxon>Hexapoda</taxon>
        <taxon>Insecta</taxon>
        <taxon>Pterygota</taxon>
        <taxon>Neoptera</taxon>
        <taxon>Paraneoptera</taxon>
        <taxon>Hemiptera</taxon>
        <taxon>Sternorrhyncha</taxon>
        <taxon>Aphidomorpha</taxon>
        <taxon>Aphidoidea</taxon>
        <taxon>Aphididae</taxon>
        <taxon>Aphidini</taxon>
        <taxon>Melanaphis</taxon>
    </lineage>
</organism>
<keyword evidence="3" id="KW-0547">Nucleotide-binding</keyword>
<protein>
    <submittedName>
        <fullName evidence="14">Atlastin</fullName>
    </submittedName>
</protein>
<dbReference type="Pfam" id="PF02263">
    <property type="entry name" value="GBP"/>
    <property type="match status" value="1"/>
</dbReference>
<dbReference type="InterPro" id="IPR036543">
    <property type="entry name" value="Guanylate-bd_C_sf"/>
</dbReference>
<evidence type="ECO:0000256" key="4">
    <source>
        <dbReference type="ARBA" id="ARBA00022801"/>
    </source>
</evidence>
<dbReference type="OrthoDB" id="7788754at2759"/>
<evidence type="ECO:0000256" key="7">
    <source>
        <dbReference type="ARBA" id="ARBA00022989"/>
    </source>
</evidence>
<feature type="transmembrane region" description="Helical" evidence="12">
    <location>
        <begin position="435"/>
        <end position="454"/>
    </location>
</feature>
<evidence type="ECO:0000256" key="9">
    <source>
        <dbReference type="ARBA" id="ARBA00023136"/>
    </source>
</evidence>
<reference evidence="14" key="1">
    <citation type="submission" date="2017-10" db="EMBL/GenBank/DDBJ databases">
        <title>Transcriptome Assembly of Sugarcane Aphid Adults.</title>
        <authorList>
            <person name="Scully E.D."/>
            <person name="Palmer N.A."/>
            <person name="Geib S.M."/>
            <person name="Sarath G."/>
            <person name="Sattler S.E."/>
        </authorList>
    </citation>
    <scope>NUCLEOTIDE SEQUENCE</scope>
    <source>
        <tissue evidence="14">Whole body</tissue>
    </source>
</reference>
<comment type="subcellular location">
    <subcellularLocation>
        <location evidence="1">Endoplasmic reticulum membrane</location>
        <topology evidence="1">Multi-pass membrane protein</topology>
    </subcellularLocation>
</comment>
<dbReference type="Gene3D" id="3.40.50.300">
    <property type="entry name" value="P-loop containing nucleotide triphosphate hydrolases"/>
    <property type="match status" value="1"/>
</dbReference>
<dbReference type="InterPro" id="IPR030386">
    <property type="entry name" value="G_GB1_RHD3_dom"/>
</dbReference>
<evidence type="ECO:0000256" key="12">
    <source>
        <dbReference type="SAM" id="Phobius"/>
    </source>
</evidence>
<dbReference type="InterPro" id="IPR015894">
    <property type="entry name" value="Guanylate-bd_N"/>
</dbReference>
<evidence type="ECO:0000313" key="14">
    <source>
        <dbReference type="EMBL" id="MBW14349.1"/>
    </source>
</evidence>
<evidence type="ECO:0000256" key="10">
    <source>
        <dbReference type="ARBA" id="ARBA00049117"/>
    </source>
</evidence>
<evidence type="ECO:0000256" key="2">
    <source>
        <dbReference type="ARBA" id="ARBA00022692"/>
    </source>
</evidence>
<dbReference type="GO" id="GO:0003924">
    <property type="term" value="F:GTPase activity"/>
    <property type="evidence" value="ECO:0007669"/>
    <property type="project" value="InterPro"/>
</dbReference>
<keyword evidence="6" id="KW-0460">Magnesium</keyword>
<feature type="transmembrane region" description="Helical" evidence="12">
    <location>
        <begin position="460"/>
        <end position="480"/>
    </location>
</feature>
<proteinExistence type="inferred from homology"/>